<comment type="caution">
    <text evidence="1">The sequence shown here is derived from an EMBL/GenBank/DDBJ whole genome shotgun (WGS) entry which is preliminary data.</text>
</comment>
<accession>A0A2J8JTQ5</accession>
<feature type="non-terminal residue" evidence="1">
    <location>
        <position position="1"/>
    </location>
</feature>
<dbReference type="Proteomes" id="UP000236370">
    <property type="component" value="Unassembled WGS sequence"/>
</dbReference>
<proteinExistence type="predicted"/>
<dbReference type="AlphaFoldDB" id="A0A2J8JTQ5"/>
<evidence type="ECO:0000313" key="1">
    <source>
        <dbReference type="EMBL" id="PNI26155.1"/>
    </source>
</evidence>
<gene>
    <name evidence="1" type="ORF">CK820_G0044510</name>
</gene>
<organism evidence="1 2">
    <name type="scientific">Pan troglodytes</name>
    <name type="common">Chimpanzee</name>
    <dbReference type="NCBI Taxonomy" id="9598"/>
    <lineage>
        <taxon>Eukaryota</taxon>
        <taxon>Metazoa</taxon>
        <taxon>Chordata</taxon>
        <taxon>Craniata</taxon>
        <taxon>Vertebrata</taxon>
        <taxon>Euteleostomi</taxon>
        <taxon>Mammalia</taxon>
        <taxon>Eutheria</taxon>
        <taxon>Euarchontoglires</taxon>
        <taxon>Primates</taxon>
        <taxon>Haplorrhini</taxon>
        <taxon>Catarrhini</taxon>
        <taxon>Hominidae</taxon>
        <taxon>Pan</taxon>
    </lineage>
</organism>
<dbReference type="STRING" id="9598.ENSPTRP00000091043"/>
<dbReference type="InterPro" id="IPR035979">
    <property type="entry name" value="RBD_domain_sf"/>
</dbReference>
<evidence type="ECO:0000313" key="2">
    <source>
        <dbReference type="Proteomes" id="UP000236370"/>
    </source>
</evidence>
<dbReference type="GO" id="GO:0003676">
    <property type="term" value="F:nucleic acid binding"/>
    <property type="evidence" value="ECO:0007669"/>
    <property type="project" value="InterPro"/>
</dbReference>
<dbReference type="EMBL" id="NBAG03000426">
    <property type="protein sequence ID" value="PNI26155.1"/>
    <property type="molecule type" value="Genomic_DNA"/>
</dbReference>
<name>A0A2J8JTQ5_PANTR</name>
<reference evidence="1 2" key="1">
    <citation type="submission" date="2017-12" db="EMBL/GenBank/DDBJ databases">
        <title>High-resolution comparative analysis of great ape genomes.</title>
        <authorList>
            <person name="Pollen A."/>
            <person name="Hastie A."/>
            <person name="Hormozdiari F."/>
            <person name="Dougherty M."/>
            <person name="Liu R."/>
            <person name="Chaisson M."/>
            <person name="Hoppe E."/>
            <person name="Hill C."/>
            <person name="Pang A."/>
            <person name="Hillier L."/>
            <person name="Baker C."/>
            <person name="Armstrong J."/>
            <person name="Shendure J."/>
            <person name="Paten B."/>
            <person name="Wilson R."/>
            <person name="Chao H."/>
            <person name="Schneider V."/>
            <person name="Ventura M."/>
            <person name="Kronenberg Z."/>
            <person name="Murali S."/>
            <person name="Gordon D."/>
            <person name="Cantsilieris S."/>
            <person name="Munson K."/>
            <person name="Nelson B."/>
            <person name="Raja A."/>
            <person name="Underwood J."/>
            <person name="Diekhans M."/>
            <person name="Fiddes I."/>
            <person name="Haussler D."/>
            <person name="Eichler E."/>
        </authorList>
    </citation>
    <scope>NUCLEOTIDE SEQUENCE [LARGE SCALE GENOMIC DNA]</scope>
    <source>
        <strain evidence="1">Yerkes chimp pedigree #C0471</strain>
    </source>
</reference>
<sequence>ADVEFATHEDAVAAMSKDKANMQHRYVELFLNSTAGASGEHRYVELFLNSTAGASGGAYGSQMMGGMGLSNQSSYGGPASQQLSGGYGGGYGGQSSMSGYDQVLQENSSDFQSNIA</sequence>
<dbReference type="Gene3D" id="3.30.70.330">
    <property type="match status" value="1"/>
</dbReference>
<dbReference type="InterPro" id="IPR012677">
    <property type="entry name" value="Nucleotide-bd_a/b_plait_sf"/>
</dbReference>
<dbReference type="SUPFAM" id="SSF54928">
    <property type="entry name" value="RNA-binding domain, RBD"/>
    <property type="match status" value="1"/>
</dbReference>
<protein>
    <submittedName>
        <fullName evidence="1">HNRNPH1 isoform 48</fullName>
    </submittedName>
</protein>